<comment type="caution">
    <text evidence="2">The sequence shown here is derived from an EMBL/GenBank/DDBJ whole genome shotgun (WGS) entry which is preliminary data.</text>
</comment>
<name>A0ABP7E4N2_9MICO</name>
<sequence>MTLLVTGASGHLGRLVVEALLERGTPAAAVVAVARTPESISDLADRGVQVRRADYTDPASLEAAFAGVDRLLLVSGSEVGQRIAQHANVIDAAKRAGVAFVAYTSITRADTTDLVLAAEHRATEELLTASGLPHALLRNSWYLENYTGQLPTFLEHDAVLGAAGDGRVSAATRADYAEAAAVVLAGQDGHGHEGAVYELGGDHAFTLGELAGTVGRVAGREVAYRDLSVADLTAALVAAGLLEGYAAVLADSDRGIADGALFTDTGDLSRLIGRPTTGLEDALRAALVTTPAA</sequence>
<evidence type="ECO:0000313" key="2">
    <source>
        <dbReference type="EMBL" id="GAA3713356.1"/>
    </source>
</evidence>
<dbReference type="Proteomes" id="UP001501468">
    <property type="component" value="Unassembled WGS sequence"/>
</dbReference>
<dbReference type="Gene3D" id="3.40.50.720">
    <property type="entry name" value="NAD(P)-binding Rossmann-like Domain"/>
    <property type="match status" value="1"/>
</dbReference>
<accession>A0ABP7E4N2</accession>
<dbReference type="Gene3D" id="3.90.25.10">
    <property type="entry name" value="UDP-galactose 4-epimerase, domain 1"/>
    <property type="match status" value="1"/>
</dbReference>
<gene>
    <name evidence="2" type="ORF">GCM10022399_32620</name>
</gene>
<feature type="domain" description="NAD(P)-binding" evidence="1">
    <location>
        <begin position="7"/>
        <end position="181"/>
    </location>
</feature>
<evidence type="ECO:0000313" key="3">
    <source>
        <dbReference type="Proteomes" id="UP001501468"/>
    </source>
</evidence>
<dbReference type="SUPFAM" id="SSF51735">
    <property type="entry name" value="NAD(P)-binding Rossmann-fold domains"/>
    <property type="match status" value="1"/>
</dbReference>
<dbReference type="InterPro" id="IPR036291">
    <property type="entry name" value="NAD(P)-bd_dom_sf"/>
</dbReference>
<dbReference type="RefSeq" id="WP_344948866.1">
    <property type="nucleotide sequence ID" value="NZ_BAABDC010000005.1"/>
</dbReference>
<reference evidence="3" key="1">
    <citation type="journal article" date="2019" name="Int. J. Syst. Evol. Microbiol.">
        <title>The Global Catalogue of Microorganisms (GCM) 10K type strain sequencing project: providing services to taxonomists for standard genome sequencing and annotation.</title>
        <authorList>
            <consortium name="The Broad Institute Genomics Platform"/>
            <consortium name="The Broad Institute Genome Sequencing Center for Infectious Disease"/>
            <person name="Wu L."/>
            <person name="Ma J."/>
        </authorList>
    </citation>
    <scope>NUCLEOTIDE SEQUENCE [LARGE SCALE GENOMIC DNA]</scope>
    <source>
        <strain evidence="3">JCM 17125</strain>
    </source>
</reference>
<organism evidence="2 3">
    <name type="scientific">Terrabacter ginsenosidimutans</name>
    <dbReference type="NCBI Taxonomy" id="490575"/>
    <lineage>
        <taxon>Bacteria</taxon>
        <taxon>Bacillati</taxon>
        <taxon>Actinomycetota</taxon>
        <taxon>Actinomycetes</taxon>
        <taxon>Micrococcales</taxon>
        <taxon>Intrasporangiaceae</taxon>
        <taxon>Terrabacter</taxon>
    </lineage>
</organism>
<dbReference type="Pfam" id="PF13460">
    <property type="entry name" value="NAD_binding_10"/>
    <property type="match status" value="1"/>
</dbReference>
<protein>
    <submittedName>
        <fullName evidence="2">SDR family oxidoreductase</fullName>
    </submittedName>
</protein>
<dbReference type="InterPro" id="IPR052718">
    <property type="entry name" value="NmrA-type_oxidoreductase"/>
</dbReference>
<evidence type="ECO:0000259" key="1">
    <source>
        <dbReference type="Pfam" id="PF13460"/>
    </source>
</evidence>
<dbReference type="InterPro" id="IPR016040">
    <property type="entry name" value="NAD(P)-bd_dom"/>
</dbReference>
<proteinExistence type="predicted"/>
<keyword evidence="3" id="KW-1185">Reference proteome</keyword>
<dbReference type="PANTHER" id="PTHR47129">
    <property type="entry name" value="QUINONE OXIDOREDUCTASE 2"/>
    <property type="match status" value="1"/>
</dbReference>
<dbReference type="EMBL" id="BAABDC010000005">
    <property type="protein sequence ID" value="GAA3713356.1"/>
    <property type="molecule type" value="Genomic_DNA"/>
</dbReference>
<dbReference type="CDD" id="cd05269">
    <property type="entry name" value="TMR_SDR_a"/>
    <property type="match status" value="1"/>
</dbReference>
<dbReference type="PANTHER" id="PTHR47129:SF1">
    <property type="entry name" value="NMRA-LIKE DOMAIN-CONTAINING PROTEIN"/>
    <property type="match status" value="1"/>
</dbReference>